<proteinExistence type="predicted"/>
<reference evidence="3 4" key="1">
    <citation type="submission" date="2017-09" db="EMBL/GenBank/DDBJ databases">
        <authorList>
            <consortium name="International Durum Wheat Genome Sequencing Consortium (IDWGSC)"/>
            <person name="Milanesi L."/>
        </authorList>
    </citation>
    <scope>NUCLEOTIDE SEQUENCE [LARGE SCALE GENOMIC DNA]</scope>
    <source>
        <strain evidence="4">cv. Svevo</strain>
    </source>
</reference>
<name>A0A9R0S598_TRITD</name>
<feature type="domain" description="DUF8040" evidence="2">
    <location>
        <begin position="1"/>
        <end position="62"/>
    </location>
</feature>
<dbReference type="InterPro" id="IPR058353">
    <property type="entry name" value="DUF8040"/>
</dbReference>
<dbReference type="Proteomes" id="UP000324705">
    <property type="component" value="Chromosome 4A"/>
</dbReference>
<organism evidence="3 4">
    <name type="scientific">Triticum turgidum subsp. durum</name>
    <name type="common">Durum wheat</name>
    <name type="synonym">Triticum durum</name>
    <dbReference type="NCBI Taxonomy" id="4567"/>
    <lineage>
        <taxon>Eukaryota</taxon>
        <taxon>Viridiplantae</taxon>
        <taxon>Streptophyta</taxon>
        <taxon>Embryophyta</taxon>
        <taxon>Tracheophyta</taxon>
        <taxon>Spermatophyta</taxon>
        <taxon>Magnoliopsida</taxon>
        <taxon>Liliopsida</taxon>
        <taxon>Poales</taxon>
        <taxon>Poaceae</taxon>
        <taxon>BOP clade</taxon>
        <taxon>Pooideae</taxon>
        <taxon>Triticodae</taxon>
        <taxon>Triticeae</taxon>
        <taxon>Triticinae</taxon>
        <taxon>Triticum</taxon>
    </lineage>
</organism>
<evidence type="ECO:0000313" key="4">
    <source>
        <dbReference type="Proteomes" id="UP000324705"/>
    </source>
</evidence>
<dbReference type="OMA" id="TFHDAFN"/>
<evidence type="ECO:0000259" key="2">
    <source>
        <dbReference type="Pfam" id="PF26138"/>
    </source>
</evidence>
<accession>A0A9R0S598</accession>
<feature type="region of interest" description="Disordered" evidence="1">
    <location>
        <begin position="59"/>
        <end position="83"/>
    </location>
</feature>
<dbReference type="EMBL" id="LT934117">
    <property type="protein sequence ID" value="VAH88999.1"/>
    <property type="molecule type" value="Genomic_DNA"/>
</dbReference>
<sequence length="83" mass="9920">MEPRIFRDLASYLRRENLISDTRIKVEKLAFFVYMVSHNASYEDLQLEFQHSGQTFHDAFNREPSETSRSCRSSSQYHQNGEW</sequence>
<gene>
    <name evidence="3" type="ORF">TRITD_4Av1G037860</name>
</gene>
<evidence type="ECO:0000313" key="3">
    <source>
        <dbReference type="EMBL" id="VAH88999.1"/>
    </source>
</evidence>
<dbReference type="Pfam" id="PF26138">
    <property type="entry name" value="DUF8040"/>
    <property type="match status" value="1"/>
</dbReference>
<keyword evidence="4" id="KW-1185">Reference proteome</keyword>
<dbReference type="Gramene" id="TRITD4Av1G037860.1">
    <property type="protein sequence ID" value="TRITD4Av1G037860.1"/>
    <property type="gene ID" value="TRITD4Av1G037860"/>
</dbReference>
<evidence type="ECO:0000256" key="1">
    <source>
        <dbReference type="SAM" id="MobiDB-lite"/>
    </source>
</evidence>
<dbReference type="AlphaFoldDB" id="A0A9R0S598"/>
<protein>
    <recommendedName>
        <fullName evidence="2">DUF8040 domain-containing protein</fullName>
    </recommendedName>
</protein>